<name>A0ACA9JZJ6_9GLOM</name>
<evidence type="ECO:0000313" key="2">
    <source>
        <dbReference type="Proteomes" id="UP000789525"/>
    </source>
</evidence>
<proteinExistence type="predicted"/>
<feature type="non-terminal residue" evidence="1">
    <location>
        <position position="251"/>
    </location>
</feature>
<dbReference type="Proteomes" id="UP000789525">
    <property type="component" value="Unassembled WGS sequence"/>
</dbReference>
<sequence>MSLRTPSSSILGPISTSPPPTFFESKPHPQKPANLDPAFEKLAKRIPTNKFYTNLLVGNAQSPVYPLPYALRFESGVNNGTYGFSISNTDEDKFVFGPDAKYFYSIYTQSITMSAIEFETTPKLLLSEPDNFSINAVLVQNSSTNAALTQSQINFPIVRGMAFVTAKYENLTPLFESGVGFSALSSPITLSRGVIKYSVTLTDGSKWLIYAINNKEIGALNLEKTNATSIRSTSGVFNGIIQVAKVPQGNS</sequence>
<keyword evidence="2" id="KW-1185">Reference proteome</keyword>
<gene>
    <name evidence="1" type="ORF">ACOLOM_LOCUS404</name>
</gene>
<evidence type="ECO:0000313" key="1">
    <source>
        <dbReference type="EMBL" id="CAG8444002.1"/>
    </source>
</evidence>
<dbReference type="EMBL" id="CAJVPT010000396">
    <property type="protein sequence ID" value="CAG8444002.1"/>
    <property type="molecule type" value="Genomic_DNA"/>
</dbReference>
<comment type="caution">
    <text evidence="1">The sequence shown here is derived from an EMBL/GenBank/DDBJ whole genome shotgun (WGS) entry which is preliminary data.</text>
</comment>
<reference evidence="1" key="1">
    <citation type="submission" date="2021-06" db="EMBL/GenBank/DDBJ databases">
        <authorList>
            <person name="Kallberg Y."/>
            <person name="Tangrot J."/>
            <person name="Rosling A."/>
        </authorList>
    </citation>
    <scope>NUCLEOTIDE SEQUENCE</scope>
    <source>
        <strain evidence="1">CL356</strain>
    </source>
</reference>
<accession>A0ACA9JZJ6</accession>
<protein>
    <submittedName>
        <fullName evidence="1">5265_t:CDS:1</fullName>
    </submittedName>
</protein>
<organism evidence="1 2">
    <name type="scientific">Acaulospora colombiana</name>
    <dbReference type="NCBI Taxonomy" id="27376"/>
    <lineage>
        <taxon>Eukaryota</taxon>
        <taxon>Fungi</taxon>
        <taxon>Fungi incertae sedis</taxon>
        <taxon>Mucoromycota</taxon>
        <taxon>Glomeromycotina</taxon>
        <taxon>Glomeromycetes</taxon>
        <taxon>Diversisporales</taxon>
        <taxon>Acaulosporaceae</taxon>
        <taxon>Acaulospora</taxon>
    </lineage>
</organism>